<evidence type="ECO:0000256" key="5">
    <source>
        <dbReference type="ARBA" id="ARBA00023244"/>
    </source>
</evidence>
<dbReference type="CDD" id="cd06578">
    <property type="entry name" value="HemD"/>
    <property type="match status" value="1"/>
</dbReference>
<dbReference type="UniPathway" id="UPA00251">
    <property type="reaction ID" value="UER00320"/>
</dbReference>
<organism evidence="11 12">
    <name type="scientific">Microcella frigidaquae</name>
    <dbReference type="NCBI Taxonomy" id="424758"/>
    <lineage>
        <taxon>Bacteria</taxon>
        <taxon>Bacillati</taxon>
        <taxon>Actinomycetota</taxon>
        <taxon>Actinomycetes</taxon>
        <taxon>Micrococcales</taxon>
        <taxon>Microbacteriaceae</taxon>
        <taxon>Microcella</taxon>
    </lineage>
</organism>
<comment type="pathway">
    <text evidence="1 9">Porphyrin-containing compound metabolism; protoporphyrin-IX biosynthesis; coproporphyrinogen-III from 5-aminolevulinate: step 3/4.</text>
</comment>
<sequence length="258" mass="26536">MVTPLLGWRVLVPRGGARGDGIAAQLRAQGAEPVIAPLITFAPSSEPERLARELEALQAGSYGWLVVTSATTVEVLARHGVRVPPTTRVAAVGDGTAQALHAAGYSVDFVPGDHSARGLVAEWPGTAEQGAVLIPQSAIAEPTLVRGLTARGLEVRSVPAYRTVGVTAGATVAADIAAGRIGAIVVSSGSIARQLAQQFAPLPDDTVIVCIGPRTAVDAREAGLPVHRIAEERSAAGLVRALVDHVTNRDDSRPAVTS</sequence>
<evidence type="ECO:0000256" key="7">
    <source>
        <dbReference type="ARBA" id="ARBA00040167"/>
    </source>
</evidence>
<dbReference type="EC" id="4.2.1.75" evidence="3 9"/>
<dbReference type="GO" id="GO:0006780">
    <property type="term" value="P:uroporphyrinogen III biosynthetic process"/>
    <property type="evidence" value="ECO:0007669"/>
    <property type="project" value="UniProtKB-UniRule"/>
</dbReference>
<keyword evidence="4 9" id="KW-0456">Lyase</keyword>
<accession>A0A840XA49</accession>
<comment type="function">
    <text evidence="6 9">Catalyzes cyclization of the linear tetrapyrrole, hydroxymethylbilane, to the macrocyclic uroporphyrinogen III.</text>
</comment>
<dbReference type="EMBL" id="JACHBS010000001">
    <property type="protein sequence ID" value="MBB5617945.1"/>
    <property type="molecule type" value="Genomic_DNA"/>
</dbReference>
<comment type="similarity">
    <text evidence="2 9">Belongs to the uroporphyrinogen-III synthase family.</text>
</comment>
<name>A0A840XA49_9MICO</name>
<evidence type="ECO:0000256" key="6">
    <source>
        <dbReference type="ARBA" id="ARBA00037589"/>
    </source>
</evidence>
<evidence type="ECO:0000256" key="8">
    <source>
        <dbReference type="ARBA" id="ARBA00048617"/>
    </source>
</evidence>
<protein>
    <recommendedName>
        <fullName evidence="7 9">Uroporphyrinogen-III synthase</fullName>
        <ecNumber evidence="3 9">4.2.1.75</ecNumber>
    </recommendedName>
</protein>
<proteinExistence type="inferred from homology"/>
<evidence type="ECO:0000256" key="2">
    <source>
        <dbReference type="ARBA" id="ARBA00008133"/>
    </source>
</evidence>
<dbReference type="Gene3D" id="3.40.50.10090">
    <property type="match status" value="2"/>
</dbReference>
<dbReference type="RefSeq" id="WP_153981344.1">
    <property type="nucleotide sequence ID" value="NZ_BAAANZ010000005.1"/>
</dbReference>
<reference evidence="11 12" key="1">
    <citation type="submission" date="2020-08" db="EMBL/GenBank/DDBJ databases">
        <title>Sequencing the genomes of 1000 actinobacteria strains.</title>
        <authorList>
            <person name="Klenk H.-P."/>
        </authorList>
    </citation>
    <scope>NUCLEOTIDE SEQUENCE [LARGE SCALE GENOMIC DNA]</scope>
    <source>
        <strain evidence="11 12">DSM 23889</strain>
    </source>
</reference>
<dbReference type="AlphaFoldDB" id="A0A840XA49"/>
<comment type="catalytic activity">
    <reaction evidence="8 9">
        <text>hydroxymethylbilane = uroporphyrinogen III + H2O</text>
        <dbReference type="Rhea" id="RHEA:18965"/>
        <dbReference type="ChEBI" id="CHEBI:15377"/>
        <dbReference type="ChEBI" id="CHEBI:57308"/>
        <dbReference type="ChEBI" id="CHEBI:57845"/>
        <dbReference type="EC" id="4.2.1.75"/>
    </reaction>
</comment>
<dbReference type="SUPFAM" id="SSF69618">
    <property type="entry name" value="HemD-like"/>
    <property type="match status" value="1"/>
</dbReference>
<evidence type="ECO:0000259" key="10">
    <source>
        <dbReference type="Pfam" id="PF02602"/>
    </source>
</evidence>
<dbReference type="InterPro" id="IPR039793">
    <property type="entry name" value="UROS/Hem4"/>
</dbReference>
<dbReference type="GO" id="GO:0006782">
    <property type="term" value="P:protoporphyrinogen IX biosynthetic process"/>
    <property type="evidence" value="ECO:0007669"/>
    <property type="project" value="UniProtKB-UniRule"/>
</dbReference>
<evidence type="ECO:0000313" key="11">
    <source>
        <dbReference type="EMBL" id="MBB5617945.1"/>
    </source>
</evidence>
<evidence type="ECO:0000256" key="1">
    <source>
        <dbReference type="ARBA" id="ARBA00004772"/>
    </source>
</evidence>
<dbReference type="Proteomes" id="UP000552883">
    <property type="component" value="Unassembled WGS sequence"/>
</dbReference>
<dbReference type="GO" id="GO:0004852">
    <property type="term" value="F:uroporphyrinogen-III synthase activity"/>
    <property type="evidence" value="ECO:0007669"/>
    <property type="project" value="UniProtKB-UniRule"/>
</dbReference>
<evidence type="ECO:0000313" key="12">
    <source>
        <dbReference type="Proteomes" id="UP000552883"/>
    </source>
</evidence>
<dbReference type="InterPro" id="IPR036108">
    <property type="entry name" value="4pyrrol_syn_uPrphyn_synt_sf"/>
</dbReference>
<evidence type="ECO:0000256" key="9">
    <source>
        <dbReference type="RuleBase" id="RU366031"/>
    </source>
</evidence>
<dbReference type="Pfam" id="PF02602">
    <property type="entry name" value="HEM4"/>
    <property type="match status" value="1"/>
</dbReference>
<dbReference type="OrthoDB" id="9815856at2"/>
<dbReference type="PANTHER" id="PTHR38042">
    <property type="entry name" value="UROPORPHYRINOGEN-III SYNTHASE, CHLOROPLASTIC"/>
    <property type="match status" value="1"/>
</dbReference>
<comment type="caution">
    <text evidence="11">The sequence shown here is derived from an EMBL/GenBank/DDBJ whole genome shotgun (WGS) entry which is preliminary data.</text>
</comment>
<evidence type="ECO:0000256" key="3">
    <source>
        <dbReference type="ARBA" id="ARBA00013109"/>
    </source>
</evidence>
<keyword evidence="12" id="KW-1185">Reference proteome</keyword>
<feature type="domain" description="Tetrapyrrole biosynthesis uroporphyrinogen III synthase" evidence="10">
    <location>
        <begin position="22"/>
        <end position="239"/>
    </location>
</feature>
<gene>
    <name evidence="11" type="ORF">BJ959_001441</name>
</gene>
<dbReference type="InterPro" id="IPR003754">
    <property type="entry name" value="4pyrrol_synth_uPrphyn_synth"/>
</dbReference>
<dbReference type="PANTHER" id="PTHR38042:SF1">
    <property type="entry name" value="UROPORPHYRINOGEN-III SYNTHASE, CHLOROPLASTIC"/>
    <property type="match status" value="1"/>
</dbReference>
<keyword evidence="5 9" id="KW-0627">Porphyrin biosynthesis</keyword>
<evidence type="ECO:0000256" key="4">
    <source>
        <dbReference type="ARBA" id="ARBA00023239"/>
    </source>
</evidence>